<evidence type="ECO:0000313" key="3">
    <source>
        <dbReference type="Proteomes" id="UP000053647"/>
    </source>
</evidence>
<accession>A0A0C9U2G6</accession>
<dbReference type="HOGENOM" id="CLU_1421826_0_0_1"/>
<organism evidence="2 3">
    <name type="scientific">Paxillus involutus ATCC 200175</name>
    <dbReference type="NCBI Taxonomy" id="664439"/>
    <lineage>
        <taxon>Eukaryota</taxon>
        <taxon>Fungi</taxon>
        <taxon>Dikarya</taxon>
        <taxon>Basidiomycota</taxon>
        <taxon>Agaricomycotina</taxon>
        <taxon>Agaricomycetes</taxon>
        <taxon>Agaricomycetidae</taxon>
        <taxon>Boletales</taxon>
        <taxon>Paxilineae</taxon>
        <taxon>Paxillaceae</taxon>
        <taxon>Paxillus</taxon>
    </lineage>
</organism>
<reference evidence="3" key="2">
    <citation type="submission" date="2015-01" db="EMBL/GenBank/DDBJ databases">
        <title>Evolutionary Origins and Diversification of the Mycorrhizal Mutualists.</title>
        <authorList>
            <consortium name="DOE Joint Genome Institute"/>
            <consortium name="Mycorrhizal Genomics Consortium"/>
            <person name="Kohler A."/>
            <person name="Kuo A."/>
            <person name="Nagy L.G."/>
            <person name="Floudas D."/>
            <person name="Copeland A."/>
            <person name="Barry K.W."/>
            <person name="Cichocki N."/>
            <person name="Veneault-Fourrey C."/>
            <person name="LaButti K."/>
            <person name="Lindquist E.A."/>
            <person name="Lipzen A."/>
            <person name="Lundell T."/>
            <person name="Morin E."/>
            <person name="Murat C."/>
            <person name="Riley R."/>
            <person name="Ohm R."/>
            <person name="Sun H."/>
            <person name="Tunlid A."/>
            <person name="Henrissat B."/>
            <person name="Grigoriev I.V."/>
            <person name="Hibbett D.S."/>
            <person name="Martin F."/>
        </authorList>
    </citation>
    <scope>NUCLEOTIDE SEQUENCE [LARGE SCALE GENOMIC DNA]</scope>
    <source>
        <strain evidence="3">ATCC 200175</strain>
    </source>
</reference>
<feature type="region of interest" description="Disordered" evidence="1">
    <location>
        <begin position="1"/>
        <end position="28"/>
    </location>
</feature>
<evidence type="ECO:0000256" key="1">
    <source>
        <dbReference type="SAM" id="MobiDB-lite"/>
    </source>
</evidence>
<dbReference type="AlphaFoldDB" id="A0A0C9U2G6"/>
<dbReference type="EMBL" id="KN819351">
    <property type="protein sequence ID" value="KIJ13556.1"/>
    <property type="molecule type" value="Genomic_DNA"/>
</dbReference>
<dbReference type="Proteomes" id="UP000053647">
    <property type="component" value="Unassembled WGS sequence"/>
</dbReference>
<protein>
    <submittedName>
        <fullName evidence="2">Unplaced genomic scaffold PAXINscaffold_29, whole genome shotgun sequence</fullName>
    </submittedName>
</protein>
<sequence length="191" mass="20619">MTDFPFMHTTDQPPYMGQAEASSSTEPSYSGFVHNLNAQAGPSTEPFTDEAPTNFSAKPIFRLVPSKASDPGIGISSKCSDTEEDFVGAAHLVKKSVEGNMHHQPLGQLCQKRGETGTRRFVPDSVGATLENFLLYPQSSIDIGDFKRHLVIVNKASVILPAFRHHSEAKASPVQSQDAFAIGQHPLLALG</sequence>
<proteinExistence type="predicted"/>
<keyword evidence="3" id="KW-1185">Reference proteome</keyword>
<gene>
    <name evidence="2" type="ORF">PAXINDRAFT_13708</name>
</gene>
<reference evidence="2 3" key="1">
    <citation type="submission" date="2014-06" db="EMBL/GenBank/DDBJ databases">
        <authorList>
            <consortium name="DOE Joint Genome Institute"/>
            <person name="Kuo A."/>
            <person name="Kohler A."/>
            <person name="Nagy L.G."/>
            <person name="Floudas D."/>
            <person name="Copeland A."/>
            <person name="Barry K.W."/>
            <person name="Cichocki N."/>
            <person name="Veneault-Fourrey C."/>
            <person name="LaButti K."/>
            <person name="Lindquist E.A."/>
            <person name="Lipzen A."/>
            <person name="Lundell T."/>
            <person name="Morin E."/>
            <person name="Murat C."/>
            <person name="Sun H."/>
            <person name="Tunlid A."/>
            <person name="Henrissat B."/>
            <person name="Grigoriev I.V."/>
            <person name="Hibbett D.S."/>
            <person name="Martin F."/>
            <person name="Nordberg H.P."/>
            <person name="Cantor M.N."/>
            <person name="Hua S.X."/>
        </authorList>
    </citation>
    <scope>NUCLEOTIDE SEQUENCE [LARGE SCALE GENOMIC DNA]</scope>
    <source>
        <strain evidence="2 3">ATCC 200175</strain>
    </source>
</reference>
<evidence type="ECO:0000313" key="2">
    <source>
        <dbReference type="EMBL" id="KIJ13556.1"/>
    </source>
</evidence>
<name>A0A0C9U2G6_PAXIN</name>